<keyword evidence="2" id="KW-0689">Ribosomal protein</keyword>
<comment type="similarity">
    <text evidence="1">Belongs to the bacterial ribosomal protein bL34 family.</text>
</comment>
<gene>
    <name evidence="5" type="ORF">Cni_G08571</name>
</gene>
<evidence type="ECO:0000256" key="4">
    <source>
        <dbReference type="ARBA" id="ARBA00035274"/>
    </source>
</evidence>
<dbReference type="Pfam" id="PF00468">
    <property type="entry name" value="Ribosomal_L34"/>
    <property type="match status" value="1"/>
</dbReference>
<dbReference type="PANTHER" id="PTHR14503">
    <property type="entry name" value="MITOCHONDRIAL RIBOSOMAL PROTEIN 34 FAMILY MEMBER"/>
    <property type="match status" value="1"/>
</dbReference>
<dbReference type="NCBIfam" id="TIGR01030">
    <property type="entry name" value="rpmH_bact"/>
    <property type="match status" value="1"/>
</dbReference>
<reference evidence="5 6" key="1">
    <citation type="submission" date="2023-10" db="EMBL/GenBank/DDBJ databases">
        <title>Chromosome-scale genome assembly provides insights into flower coloration mechanisms of Canna indica.</title>
        <authorList>
            <person name="Li C."/>
        </authorList>
    </citation>
    <scope>NUCLEOTIDE SEQUENCE [LARGE SCALE GENOMIC DNA]</scope>
    <source>
        <tissue evidence="5">Flower</tissue>
    </source>
</reference>
<sequence length="149" mass="16309">MSTRTLARAGASLLDRLLIANPSKQIGVSVLPRVASSTPFKCFPAEPLAARLPPPEAAGEGKGDTDVLKFLASSQEVFFPCGLPSLRFFIDEGNDDLMKEPMHLLPKRTYQPSTIRRKRNHGYLARKATKGGRKVIARRVAKGRARIAV</sequence>
<organism evidence="5 6">
    <name type="scientific">Canna indica</name>
    <name type="common">Indian-shot</name>
    <dbReference type="NCBI Taxonomy" id="4628"/>
    <lineage>
        <taxon>Eukaryota</taxon>
        <taxon>Viridiplantae</taxon>
        <taxon>Streptophyta</taxon>
        <taxon>Embryophyta</taxon>
        <taxon>Tracheophyta</taxon>
        <taxon>Spermatophyta</taxon>
        <taxon>Magnoliopsida</taxon>
        <taxon>Liliopsida</taxon>
        <taxon>Zingiberales</taxon>
        <taxon>Cannaceae</taxon>
        <taxon>Canna</taxon>
    </lineage>
</organism>
<dbReference type="EMBL" id="CP136892">
    <property type="protein sequence ID" value="WOK99859.1"/>
    <property type="molecule type" value="Genomic_DNA"/>
</dbReference>
<name>A0AAQ3K0N0_9LILI</name>
<dbReference type="GO" id="GO:0003735">
    <property type="term" value="F:structural constituent of ribosome"/>
    <property type="evidence" value="ECO:0007669"/>
    <property type="project" value="InterPro"/>
</dbReference>
<dbReference type="Proteomes" id="UP001327560">
    <property type="component" value="Chromosome 3"/>
</dbReference>
<evidence type="ECO:0000256" key="1">
    <source>
        <dbReference type="ARBA" id="ARBA00010111"/>
    </source>
</evidence>
<evidence type="ECO:0000313" key="6">
    <source>
        <dbReference type="Proteomes" id="UP001327560"/>
    </source>
</evidence>
<dbReference type="GO" id="GO:0006412">
    <property type="term" value="P:translation"/>
    <property type="evidence" value="ECO:0007669"/>
    <property type="project" value="InterPro"/>
</dbReference>
<evidence type="ECO:0000313" key="5">
    <source>
        <dbReference type="EMBL" id="WOK99859.1"/>
    </source>
</evidence>
<protein>
    <recommendedName>
        <fullName evidence="4">Large ribosomal subunit protein bL34m</fullName>
    </recommendedName>
</protein>
<keyword evidence="3" id="KW-0687">Ribonucleoprotein</keyword>
<keyword evidence="6" id="KW-1185">Reference proteome</keyword>
<evidence type="ECO:0000256" key="3">
    <source>
        <dbReference type="ARBA" id="ARBA00023274"/>
    </source>
</evidence>
<accession>A0AAQ3K0N0</accession>
<proteinExistence type="inferred from homology"/>
<dbReference type="HAMAP" id="MF_00391">
    <property type="entry name" value="Ribosomal_bL34"/>
    <property type="match status" value="1"/>
</dbReference>
<dbReference type="InterPro" id="IPR000271">
    <property type="entry name" value="Ribosomal_bL34"/>
</dbReference>
<dbReference type="PANTHER" id="PTHR14503:SF12">
    <property type="entry name" value="RIBOSOMAL PROTEIN L34"/>
    <property type="match status" value="1"/>
</dbReference>
<dbReference type="Gene3D" id="1.10.287.3980">
    <property type="match status" value="1"/>
</dbReference>
<dbReference type="AlphaFoldDB" id="A0AAQ3K0N0"/>
<dbReference type="FunFam" id="1.10.287.3980:FF:000001">
    <property type="entry name" value="Mitochondrial ribosomal protein L34"/>
    <property type="match status" value="1"/>
</dbReference>
<evidence type="ECO:0000256" key="2">
    <source>
        <dbReference type="ARBA" id="ARBA00022980"/>
    </source>
</evidence>
<dbReference type="GO" id="GO:0005762">
    <property type="term" value="C:mitochondrial large ribosomal subunit"/>
    <property type="evidence" value="ECO:0007669"/>
    <property type="project" value="TreeGrafter"/>
</dbReference>